<feature type="binding site" evidence="5">
    <location>
        <begin position="125"/>
        <end position="131"/>
    </location>
    <ligand>
        <name>S-adenosyl-L-methionine</name>
        <dbReference type="ChEBI" id="CHEBI:59789"/>
    </ligand>
</feature>
<keyword evidence="4 5" id="KW-0694">RNA-binding</keyword>
<dbReference type="GO" id="GO:0003723">
    <property type="term" value="F:RNA binding"/>
    <property type="evidence" value="ECO:0007669"/>
    <property type="project" value="UniProtKB-UniRule"/>
</dbReference>
<evidence type="ECO:0000256" key="2">
    <source>
        <dbReference type="ARBA" id="ARBA00022679"/>
    </source>
</evidence>
<keyword evidence="2 5" id="KW-0808">Transferase</keyword>
<evidence type="ECO:0000256" key="1">
    <source>
        <dbReference type="ARBA" id="ARBA00022603"/>
    </source>
</evidence>
<feature type="binding site" evidence="5">
    <location>
        <position position="149"/>
    </location>
    <ligand>
        <name>S-adenosyl-L-methionine</name>
        <dbReference type="ChEBI" id="CHEBI:59789"/>
    </ligand>
</feature>
<dbReference type="InterPro" id="IPR054728">
    <property type="entry name" value="RsmB-like_ferredoxin"/>
</dbReference>
<dbReference type="InterPro" id="IPR023267">
    <property type="entry name" value="RCMT"/>
</dbReference>
<keyword evidence="3 5" id="KW-0949">S-adenosyl-L-methionine</keyword>
<comment type="caution">
    <text evidence="7">The sequence shown here is derived from an EMBL/GenBank/DDBJ whole genome shotgun (WGS) entry which is preliminary data.</text>
</comment>
<sequence length="339" mass="37102">MNPPTMGDGPILPGGTMQLTDRLDECTRELLADGFDAARERPVTLRANTLKATSDQVSAALDAAGIGYARVPWYEDAFVLDGAREREVWDLDIYRDGLVYLQSLSSMLPPLILDPLTGADILDMCSAPGGKTSQIAALTANGAHLTACEMSAPRAEKLAYNLDKLGAQNVNIMRTDARRLDEFFSFDQILLDAPCTGTGTYRTGDERAEKRMTPQLLDKVVKSQRALLDRALTVLKPGGTLVYSTCSVLPEENDDQVRTALKRHRDCKVVPILAGNVEDGQSNPEERVITIAHADEGELAWPIMNLPNSLEGTLTLAPTRLYEGFYVAAIQKQAPRTRR</sequence>
<evidence type="ECO:0000259" key="6">
    <source>
        <dbReference type="PROSITE" id="PS51686"/>
    </source>
</evidence>
<dbReference type="InterPro" id="IPR001678">
    <property type="entry name" value="MeTrfase_RsmB-F_NOP2_dom"/>
</dbReference>
<dbReference type="PROSITE" id="PS51686">
    <property type="entry name" value="SAM_MT_RSMB_NOP"/>
    <property type="match status" value="1"/>
</dbReference>
<proteinExistence type="inferred from homology"/>
<evidence type="ECO:0000256" key="4">
    <source>
        <dbReference type="ARBA" id="ARBA00022884"/>
    </source>
</evidence>
<feature type="active site" description="Nucleophile" evidence="5">
    <location>
        <position position="246"/>
    </location>
</feature>
<dbReference type="GO" id="GO:0008173">
    <property type="term" value="F:RNA methyltransferase activity"/>
    <property type="evidence" value="ECO:0007669"/>
    <property type="project" value="InterPro"/>
</dbReference>
<keyword evidence="1 5" id="KW-0489">Methyltransferase</keyword>
<feature type="binding site" evidence="5">
    <location>
        <position position="176"/>
    </location>
    <ligand>
        <name>S-adenosyl-L-methionine</name>
        <dbReference type="ChEBI" id="CHEBI:59789"/>
    </ligand>
</feature>
<dbReference type="Gene3D" id="3.40.50.150">
    <property type="entry name" value="Vaccinia Virus protein VP39"/>
    <property type="match status" value="1"/>
</dbReference>
<evidence type="ECO:0000256" key="5">
    <source>
        <dbReference type="PROSITE-ProRule" id="PRU01023"/>
    </source>
</evidence>
<dbReference type="AlphaFoldDB" id="A0A414FY47"/>
<dbReference type="SUPFAM" id="SSF53335">
    <property type="entry name" value="S-adenosyl-L-methionine-dependent methyltransferases"/>
    <property type="match status" value="1"/>
</dbReference>
<dbReference type="Pfam" id="PF22458">
    <property type="entry name" value="RsmF-B_ferredox"/>
    <property type="match status" value="1"/>
</dbReference>
<evidence type="ECO:0000313" key="8">
    <source>
        <dbReference type="Proteomes" id="UP000286050"/>
    </source>
</evidence>
<dbReference type="EMBL" id="QSJI01000002">
    <property type="protein sequence ID" value="RHD56539.1"/>
    <property type="molecule type" value="Genomic_DNA"/>
</dbReference>
<gene>
    <name evidence="7" type="ORF">DW787_03060</name>
</gene>
<dbReference type="PANTHER" id="PTHR22807">
    <property type="entry name" value="NOP2 YEAST -RELATED NOL1/NOP2/FMU SUN DOMAIN-CONTAINING"/>
    <property type="match status" value="1"/>
</dbReference>
<accession>A0A414FY47</accession>
<organism evidence="7 8">
    <name type="scientific">Collinsella intestinalis</name>
    <dbReference type="NCBI Taxonomy" id="147207"/>
    <lineage>
        <taxon>Bacteria</taxon>
        <taxon>Bacillati</taxon>
        <taxon>Actinomycetota</taxon>
        <taxon>Coriobacteriia</taxon>
        <taxon>Coriobacteriales</taxon>
        <taxon>Coriobacteriaceae</taxon>
        <taxon>Collinsella</taxon>
    </lineage>
</organism>
<dbReference type="PRINTS" id="PR02008">
    <property type="entry name" value="RCMTFAMILY"/>
</dbReference>
<comment type="similarity">
    <text evidence="5">Belongs to the class I-like SAM-binding methyltransferase superfamily. RsmB/NOP family.</text>
</comment>
<dbReference type="InterPro" id="IPR029063">
    <property type="entry name" value="SAM-dependent_MTases_sf"/>
</dbReference>
<dbReference type="Pfam" id="PF01189">
    <property type="entry name" value="Methyltr_RsmB-F"/>
    <property type="match status" value="1"/>
</dbReference>
<feature type="binding site" evidence="5">
    <location>
        <position position="192"/>
    </location>
    <ligand>
        <name>S-adenosyl-L-methionine</name>
        <dbReference type="ChEBI" id="CHEBI:59789"/>
    </ligand>
</feature>
<evidence type="ECO:0000313" key="7">
    <source>
        <dbReference type="EMBL" id="RHD56539.1"/>
    </source>
</evidence>
<dbReference type="PANTHER" id="PTHR22807:SF61">
    <property type="entry name" value="NOL1_NOP2_SUN FAMILY PROTEIN _ ANTITERMINATION NUSB DOMAIN-CONTAINING PROTEIN"/>
    <property type="match status" value="1"/>
</dbReference>
<dbReference type="Proteomes" id="UP000286050">
    <property type="component" value="Unassembled WGS sequence"/>
</dbReference>
<evidence type="ECO:0000256" key="3">
    <source>
        <dbReference type="ARBA" id="ARBA00022691"/>
    </source>
</evidence>
<feature type="domain" description="SAM-dependent MTase RsmB/NOP-type" evidence="6">
    <location>
        <begin position="33"/>
        <end position="333"/>
    </location>
</feature>
<dbReference type="InterPro" id="IPR049560">
    <property type="entry name" value="MeTrfase_RsmB-F_NOP2_cat"/>
</dbReference>
<dbReference type="GO" id="GO:0001510">
    <property type="term" value="P:RNA methylation"/>
    <property type="evidence" value="ECO:0007669"/>
    <property type="project" value="InterPro"/>
</dbReference>
<dbReference type="CDD" id="cd02440">
    <property type="entry name" value="AdoMet_MTases"/>
    <property type="match status" value="1"/>
</dbReference>
<protein>
    <submittedName>
        <fullName evidence="7">RsmB/NOP family class I SAM-dependent RNA methyltransferase</fullName>
    </submittedName>
</protein>
<name>A0A414FY47_9ACTN</name>
<reference evidence="7 8" key="1">
    <citation type="submission" date="2018-08" db="EMBL/GenBank/DDBJ databases">
        <title>A genome reference for cultivated species of the human gut microbiota.</title>
        <authorList>
            <person name="Zou Y."/>
            <person name="Xue W."/>
            <person name="Luo G."/>
        </authorList>
    </citation>
    <scope>NUCLEOTIDE SEQUENCE [LARGE SCALE GENOMIC DNA]</scope>
    <source>
        <strain evidence="7 8">AM30-5LB</strain>
    </source>
</reference>